<feature type="compositionally biased region" description="Low complexity" evidence="4">
    <location>
        <begin position="374"/>
        <end position="391"/>
    </location>
</feature>
<keyword evidence="7" id="KW-1185">Reference proteome</keyword>
<evidence type="ECO:0000313" key="7">
    <source>
        <dbReference type="Proteomes" id="UP000054383"/>
    </source>
</evidence>
<name>A0A0U1LRJ8_TALIS</name>
<proteinExistence type="inferred from homology"/>
<feature type="compositionally biased region" description="Polar residues" evidence="4">
    <location>
        <begin position="188"/>
        <end position="199"/>
    </location>
</feature>
<dbReference type="GO" id="GO:0003735">
    <property type="term" value="F:structural constituent of ribosome"/>
    <property type="evidence" value="ECO:0007669"/>
    <property type="project" value="InterPro"/>
</dbReference>
<evidence type="ECO:0000256" key="2">
    <source>
        <dbReference type="ARBA" id="ARBA00018397"/>
    </source>
</evidence>
<dbReference type="GO" id="GO:1902626">
    <property type="term" value="P:assembly of large subunit precursor of preribosome"/>
    <property type="evidence" value="ECO:0007669"/>
    <property type="project" value="UniProtKB-ARBA"/>
</dbReference>
<keyword evidence="3" id="KW-0690">Ribosome biogenesis</keyword>
<sequence length="607" mass="68094">MRVEVCSFCSRPVYPSKGITFVRNDARSFRFCRSKCEKNFKMKRQPRRVKWTKAHRALRGKEMIVDSSLLLSQFAKKRNVPVKYDRNLVAATINAMERVEEIRQRRERVFTKRRLAGKLARERQREEDRRVVAEGEHLIRKELREMEEQNVPITAEKISGQVLGEERVRQKKKARVLVDGGVEEEMDTSSTLRTNSTTPERGRPLHRTSRAANSLIYLDDEENDYFAQPVEIKRWMIKDDSTSARKHEDGPSTTDPAPGAVRFSLLEHEKDSHKPLACYIHQAKEAAVESGEFGEPEKSEKSEELEVSGSVLLPAFLEAVSSANTSSSEEAESPTALLEEGIARNQGQGQGQVHNQPTELFDDPQDIPLEPLDSASPTTSGSSEEAESPAALFEEMISRSRTVPRAEYRWEEREYSQRQPPSTSLDAASPVNSNTPTERQSSFDSTTTSSKNPERIHCQHLAEKFKELECYQPGRTPFGSLDAASAEPESSTTESNGSAKHEDGDEIFHFELDQKTPSSSPSPSPTPPSSASWSASASASLPFGGFQDENGHWNIDHASTLPFGAKSGRKRRTRRRPRKGRARQKLCEEADGEAETSVDVEGSELLF</sequence>
<feature type="compositionally biased region" description="Low complexity" evidence="4">
    <location>
        <begin position="529"/>
        <end position="540"/>
    </location>
</feature>
<dbReference type="InterPro" id="IPR038630">
    <property type="entry name" value="L24e/L24_sf"/>
</dbReference>
<accession>A0A0U1LRJ8</accession>
<evidence type="ECO:0000313" key="6">
    <source>
        <dbReference type="EMBL" id="CRG85742.1"/>
    </source>
</evidence>
<dbReference type="PANTHER" id="PTHR10792">
    <property type="entry name" value="60S RIBOSOMAL PROTEIN L24"/>
    <property type="match status" value="1"/>
</dbReference>
<protein>
    <recommendedName>
        <fullName evidence="2">Ribosome biogenesis protein RLP24</fullName>
    </recommendedName>
</protein>
<feature type="domain" description="TRASH" evidence="5">
    <location>
        <begin position="6"/>
        <end position="44"/>
    </location>
</feature>
<dbReference type="SUPFAM" id="SSF57716">
    <property type="entry name" value="Glucocorticoid receptor-like (DNA-binding domain)"/>
    <property type="match status" value="1"/>
</dbReference>
<gene>
    <name evidence="6" type="ORF">PISL3812_02764</name>
</gene>
<feature type="region of interest" description="Disordered" evidence="4">
    <location>
        <begin position="472"/>
        <end position="607"/>
    </location>
</feature>
<feature type="compositionally biased region" description="Basic and acidic residues" evidence="4">
    <location>
        <begin position="499"/>
        <end position="514"/>
    </location>
</feature>
<feature type="region of interest" description="Disordered" evidence="4">
    <location>
        <begin position="179"/>
        <end position="206"/>
    </location>
</feature>
<dbReference type="InterPro" id="IPR011017">
    <property type="entry name" value="TRASH_dom"/>
</dbReference>
<organism evidence="6 7">
    <name type="scientific">Talaromyces islandicus</name>
    <name type="common">Penicillium islandicum</name>
    <dbReference type="NCBI Taxonomy" id="28573"/>
    <lineage>
        <taxon>Eukaryota</taxon>
        <taxon>Fungi</taxon>
        <taxon>Dikarya</taxon>
        <taxon>Ascomycota</taxon>
        <taxon>Pezizomycotina</taxon>
        <taxon>Eurotiomycetes</taxon>
        <taxon>Eurotiomycetidae</taxon>
        <taxon>Eurotiales</taxon>
        <taxon>Trichocomaceae</taxon>
        <taxon>Talaromyces</taxon>
        <taxon>Talaromyces sect. Islandici</taxon>
    </lineage>
</organism>
<feature type="compositionally biased region" description="Basic and acidic residues" evidence="4">
    <location>
        <begin position="404"/>
        <end position="416"/>
    </location>
</feature>
<dbReference type="Gene3D" id="2.30.170.20">
    <property type="entry name" value="Ribosomal protein L24e"/>
    <property type="match status" value="1"/>
</dbReference>
<dbReference type="PANTHER" id="PTHR10792:SF8">
    <property type="entry name" value="RIBOSOME BIOGENESIS PROTEIN RLP24-RELATED"/>
    <property type="match status" value="1"/>
</dbReference>
<dbReference type="Proteomes" id="UP000054383">
    <property type="component" value="Unassembled WGS sequence"/>
</dbReference>
<dbReference type="InterPro" id="IPR056366">
    <property type="entry name" value="Ribosomal_eL24"/>
</dbReference>
<reference evidence="6 7" key="1">
    <citation type="submission" date="2015-04" db="EMBL/GenBank/DDBJ databases">
        <authorList>
            <person name="Syromyatnikov M.Y."/>
            <person name="Popov V.N."/>
        </authorList>
    </citation>
    <scope>NUCLEOTIDE SEQUENCE [LARGE SCALE GENOMIC DNA]</scope>
    <source>
        <strain evidence="6">WF-38-12</strain>
    </source>
</reference>
<dbReference type="GO" id="GO:0005730">
    <property type="term" value="C:nucleolus"/>
    <property type="evidence" value="ECO:0007669"/>
    <property type="project" value="TreeGrafter"/>
</dbReference>
<dbReference type="EMBL" id="CVMT01000002">
    <property type="protein sequence ID" value="CRG85742.1"/>
    <property type="molecule type" value="Genomic_DNA"/>
</dbReference>
<feature type="compositionally biased region" description="Polar residues" evidence="4">
    <location>
        <begin position="417"/>
        <end position="451"/>
    </location>
</feature>
<feature type="region of interest" description="Disordered" evidence="4">
    <location>
        <begin position="346"/>
        <end position="458"/>
    </location>
</feature>
<dbReference type="FunFam" id="2.30.170.20:FF:000001">
    <property type="entry name" value="probable ribosome biogenesis protein RLP24"/>
    <property type="match status" value="1"/>
</dbReference>
<dbReference type="STRING" id="28573.A0A0U1LRJ8"/>
<dbReference type="InterPro" id="IPR000988">
    <property type="entry name" value="Ribosomal_eL24-rel_N"/>
</dbReference>
<evidence type="ECO:0000256" key="1">
    <source>
        <dbReference type="ARBA" id="ARBA00005647"/>
    </source>
</evidence>
<feature type="compositionally biased region" description="Low complexity" evidence="4">
    <location>
        <begin position="483"/>
        <end position="495"/>
    </location>
</feature>
<comment type="similarity">
    <text evidence="1">Belongs to the eukaryotic ribosomal protein eL24 family.</text>
</comment>
<dbReference type="CDD" id="cd00472">
    <property type="entry name" value="Ribosomal_L24e_L24"/>
    <property type="match status" value="1"/>
</dbReference>
<feature type="compositionally biased region" description="Acidic residues" evidence="4">
    <location>
        <begin position="589"/>
        <end position="607"/>
    </location>
</feature>
<dbReference type="AlphaFoldDB" id="A0A0U1LRJ8"/>
<dbReference type="OrthoDB" id="10262490at2759"/>
<evidence type="ECO:0000256" key="3">
    <source>
        <dbReference type="ARBA" id="ARBA00022517"/>
    </source>
</evidence>
<evidence type="ECO:0000259" key="5">
    <source>
        <dbReference type="SMART" id="SM00746"/>
    </source>
</evidence>
<dbReference type="SMART" id="SM00746">
    <property type="entry name" value="TRASH"/>
    <property type="match status" value="1"/>
</dbReference>
<evidence type="ECO:0000256" key="4">
    <source>
        <dbReference type="SAM" id="MobiDB-lite"/>
    </source>
</evidence>
<feature type="compositionally biased region" description="Basic residues" evidence="4">
    <location>
        <begin position="567"/>
        <end position="584"/>
    </location>
</feature>
<dbReference type="Pfam" id="PF01246">
    <property type="entry name" value="Ribosomal_L24e"/>
    <property type="match status" value="1"/>
</dbReference>